<dbReference type="Gene3D" id="1.10.600.10">
    <property type="entry name" value="Farnesyl Diphosphate Synthase"/>
    <property type="match status" value="1"/>
</dbReference>
<dbReference type="Pfam" id="PF13243">
    <property type="entry name" value="SQHop_cyclase_C"/>
    <property type="match status" value="1"/>
</dbReference>
<feature type="domain" description="Squalene cyclase C-terminal" evidence="2">
    <location>
        <begin position="351"/>
        <end position="446"/>
    </location>
</feature>
<dbReference type="InterPro" id="IPR008949">
    <property type="entry name" value="Isoprenoid_synthase_dom_sf"/>
</dbReference>
<protein>
    <recommendedName>
        <fullName evidence="2">Squalene cyclase C-terminal domain-containing protein</fullName>
    </recommendedName>
</protein>
<dbReference type="GO" id="GO:0010333">
    <property type="term" value="F:terpene synthase activity"/>
    <property type="evidence" value="ECO:0007669"/>
    <property type="project" value="InterPro"/>
</dbReference>
<dbReference type="GO" id="GO:0000287">
    <property type="term" value="F:magnesium ion binding"/>
    <property type="evidence" value="ECO:0007669"/>
    <property type="project" value="TreeGrafter"/>
</dbReference>
<feature type="region of interest" description="Disordered" evidence="1">
    <location>
        <begin position="1"/>
        <end position="23"/>
    </location>
</feature>
<dbReference type="Proteomes" id="UP000294513">
    <property type="component" value="Unassembled WGS sequence"/>
</dbReference>
<dbReference type="AlphaFoldDB" id="A0A4R5B427"/>
<dbReference type="PANTHER" id="PTHR31739">
    <property type="entry name" value="ENT-COPALYL DIPHOSPHATE SYNTHASE, CHLOROPLASTIC"/>
    <property type="match status" value="1"/>
</dbReference>
<evidence type="ECO:0000313" key="4">
    <source>
        <dbReference type="Proteomes" id="UP000294513"/>
    </source>
</evidence>
<dbReference type="InterPro" id="IPR008930">
    <property type="entry name" value="Terpenoid_cyclase/PrenylTrfase"/>
</dbReference>
<evidence type="ECO:0000256" key="1">
    <source>
        <dbReference type="SAM" id="MobiDB-lite"/>
    </source>
</evidence>
<accession>A0A4R5B427</accession>
<dbReference type="EMBL" id="SMKU01000162">
    <property type="protein sequence ID" value="TDD79975.1"/>
    <property type="molecule type" value="Genomic_DNA"/>
</dbReference>
<dbReference type="OrthoDB" id="9758578at2"/>
<dbReference type="Pfam" id="PF19086">
    <property type="entry name" value="Terpene_syn_C_2"/>
    <property type="match status" value="1"/>
</dbReference>
<name>A0A4R5B427_9ACTN</name>
<evidence type="ECO:0000259" key="2">
    <source>
        <dbReference type="Pfam" id="PF13243"/>
    </source>
</evidence>
<feature type="region of interest" description="Disordered" evidence="1">
    <location>
        <begin position="827"/>
        <end position="851"/>
    </location>
</feature>
<gene>
    <name evidence="3" type="ORF">E1298_26760</name>
</gene>
<feature type="compositionally biased region" description="Low complexity" evidence="1">
    <location>
        <begin position="827"/>
        <end position="843"/>
    </location>
</feature>
<organism evidence="3 4">
    <name type="scientific">Actinomadura rubrisoli</name>
    <dbReference type="NCBI Taxonomy" id="2530368"/>
    <lineage>
        <taxon>Bacteria</taxon>
        <taxon>Bacillati</taxon>
        <taxon>Actinomycetota</taxon>
        <taxon>Actinomycetes</taxon>
        <taxon>Streptosporangiales</taxon>
        <taxon>Thermomonosporaceae</taxon>
        <taxon>Actinomadura</taxon>
    </lineage>
</organism>
<dbReference type="SUPFAM" id="SSF48576">
    <property type="entry name" value="Terpenoid synthases"/>
    <property type="match status" value="1"/>
</dbReference>
<dbReference type="Gene3D" id="1.50.10.160">
    <property type="match status" value="1"/>
</dbReference>
<dbReference type="PANTHER" id="PTHR31739:SF25">
    <property type="entry name" value="(E,E)-GERANYLLINALOOL SYNTHASE"/>
    <property type="match status" value="1"/>
</dbReference>
<sequence length="851" mass="92359">MTLINSRPPGHDGDAEHPDGPLHLETGRRVTALLDSLGQSPVASNAYTTAHVVRLLPDGPDHRSALDWLRRHQHADGSWGGTVPVVQDRLVSTLAAVIALHDTTEEWAPAVSAAGLTWLRRHGTEGRDARDDLIAFEVTVPFLLDQARQRGLPLPYEAFAELPRLREAKFGLIPPELFAARPTTLMYCVEALPTPYSAHVSGLAKFAAANGSLSNNPAATAALQRHTGHRAALDYLAAASRSTGDGGLPEVFPISVFEDAWVLYLLQRAGILPPGTVTAAAANRLRAAALAAGQSGVGVDADFPVPDADDTAMAGIVLQNLDAGGATLLPTLLTFEGPDYFHCFAHERGPAVSANARVLEALARSPEQFGPQLRKATDFLLAARSDTAWWHDKWHLSPYYATAQAVFALADRVAAELRGTFDWLLDTQHPDGSWGVNGGTPEETAYAVLALATLDAHHGPAPRSAYDRARDRLREHLDATRHPELWIGKSLYTPTTVVRAAVLAGFAMASEAADRSVRPDFWKRFPSAVNVHARSAEAHTRAWRDNHGLAQDAAERDRLNRSWIGRSVAKCYPHAPRELLYLAGDTFMWLTAFDDVHAEATAHADPARLARILAQLTDVLDKAGYGQKDGEGNPAHGFPDALADLTIRARSLLPRDSFTRLLSALRGCGLALLWEAHVPWGENDVPLNEYLAMRRHTVFATVMTAFIPRPDAMHPIPDAHRLETSVHNLVGMVNDFCSFRYEQGTSTSAPTATNPLSLPHLLMREKNCTPGEALASLVQMCNEEADIAHRLIARLTRQDNEELRDWADAMAQLVAATDWHVSVTRWSAEPPAAPGPRSAAGSPQVGVRLPG</sequence>
<dbReference type="SUPFAM" id="SSF48239">
    <property type="entry name" value="Terpenoid cyclases/Protein prenyltransferases"/>
    <property type="match status" value="2"/>
</dbReference>
<dbReference type="InterPro" id="IPR050148">
    <property type="entry name" value="Terpene_synthase-like"/>
</dbReference>
<feature type="compositionally biased region" description="Basic and acidic residues" evidence="1">
    <location>
        <begin position="9"/>
        <end position="23"/>
    </location>
</feature>
<proteinExistence type="predicted"/>
<evidence type="ECO:0000313" key="3">
    <source>
        <dbReference type="EMBL" id="TDD79975.1"/>
    </source>
</evidence>
<dbReference type="InterPro" id="IPR032696">
    <property type="entry name" value="SQ_cyclase_C"/>
</dbReference>
<keyword evidence="4" id="KW-1185">Reference proteome</keyword>
<reference evidence="3 4" key="1">
    <citation type="submission" date="2019-03" db="EMBL/GenBank/DDBJ databases">
        <title>Draft genome sequences of novel Actinobacteria.</title>
        <authorList>
            <person name="Sahin N."/>
            <person name="Ay H."/>
            <person name="Saygin H."/>
        </authorList>
    </citation>
    <scope>NUCLEOTIDE SEQUENCE [LARGE SCALE GENOMIC DNA]</scope>
    <source>
        <strain evidence="3 4">H3C3</strain>
    </source>
</reference>
<dbReference type="CDD" id="cd00688">
    <property type="entry name" value="ISOPREN_C2_like"/>
    <property type="match status" value="1"/>
</dbReference>
<dbReference type="GO" id="GO:0016102">
    <property type="term" value="P:diterpenoid biosynthetic process"/>
    <property type="evidence" value="ECO:0007669"/>
    <property type="project" value="TreeGrafter"/>
</dbReference>
<comment type="caution">
    <text evidence="3">The sequence shown here is derived from an EMBL/GenBank/DDBJ whole genome shotgun (WGS) entry which is preliminary data.</text>
</comment>
<dbReference type="Gene3D" id="1.50.10.20">
    <property type="match status" value="1"/>
</dbReference>